<organism evidence="1 2">
    <name type="scientific">Vararia minispora EC-137</name>
    <dbReference type="NCBI Taxonomy" id="1314806"/>
    <lineage>
        <taxon>Eukaryota</taxon>
        <taxon>Fungi</taxon>
        <taxon>Dikarya</taxon>
        <taxon>Basidiomycota</taxon>
        <taxon>Agaricomycotina</taxon>
        <taxon>Agaricomycetes</taxon>
        <taxon>Russulales</taxon>
        <taxon>Lachnocladiaceae</taxon>
        <taxon>Vararia</taxon>
    </lineage>
</organism>
<evidence type="ECO:0000313" key="2">
    <source>
        <dbReference type="Proteomes" id="UP000814128"/>
    </source>
</evidence>
<accession>A0ACB8Q4W2</accession>
<evidence type="ECO:0000313" key="1">
    <source>
        <dbReference type="EMBL" id="KAI0026814.1"/>
    </source>
</evidence>
<protein>
    <submittedName>
        <fullName evidence="1">D-Tyr tRNAtyr deacylase-like domain-containing protein</fullName>
    </submittedName>
</protein>
<reference evidence="1" key="2">
    <citation type="journal article" date="2022" name="New Phytol.">
        <title>Evolutionary transition to the ectomycorrhizal habit in the genomes of a hyperdiverse lineage of mushroom-forming fungi.</title>
        <authorList>
            <person name="Looney B."/>
            <person name="Miyauchi S."/>
            <person name="Morin E."/>
            <person name="Drula E."/>
            <person name="Courty P.E."/>
            <person name="Kohler A."/>
            <person name="Kuo A."/>
            <person name="LaButti K."/>
            <person name="Pangilinan J."/>
            <person name="Lipzen A."/>
            <person name="Riley R."/>
            <person name="Andreopoulos W."/>
            <person name="He G."/>
            <person name="Johnson J."/>
            <person name="Nolan M."/>
            <person name="Tritt A."/>
            <person name="Barry K.W."/>
            <person name="Grigoriev I.V."/>
            <person name="Nagy L.G."/>
            <person name="Hibbett D."/>
            <person name="Henrissat B."/>
            <person name="Matheny P.B."/>
            <person name="Labbe J."/>
            <person name="Martin F.M."/>
        </authorList>
    </citation>
    <scope>NUCLEOTIDE SEQUENCE</scope>
    <source>
        <strain evidence="1">EC-137</strain>
    </source>
</reference>
<keyword evidence="2" id="KW-1185">Reference proteome</keyword>
<proteinExistence type="predicted"/>
<reference evidence="1" key="1">
    <citation type="submission" date="2021-02" db="EMBL/GenBank/DDBJ databases">
        <authorList>
            <consortium name="DOE Joint Genome Institute"/>
            <person name="Ahrendt S."/>
            <person name="Looney B.P."/>
            <person name="Miyauchi S."/>
            <person name="Morin E."/>
            <person name="Drula E."/>
            <person name="Courty P.E."/>
            <person name="Chicoki N."/>
            <person name="Fauchery L."/>
            <person name="Kohler A."/>
            <person name="Kuo A."/>
            <person name="Labutti K."/>
            <person name="Pangilinan J."/>
            <person name="Lipzen A."/>
            <person name="Riley R."/>
            <person name="Andreopoulos W."/>
            <person name="He G."/>
            <person name="Johnson J."/>
            <person name="Barry K.W."/>
            <person name="Grigoriev I.V."/>
            <person name="Nagy L."/>
            <person name="Hibbett D."/>
            <person name="Henrissat B."/>
            <person name="Matheny P.B."/>
            <person name="Labbe J."/>
            <person name="Martin F."/>
        </authorList>
    </citation>
    <scope>NUCLEOTIDE SEQUENCE</scope>
    <source>
        <strain evidence="1">EC-137</strain>
    </source>
</reference>
<dbReference type="Proteomes" id="UP000814128">
    <property type="component" value="Unassembled WGS sequence"/>
</dbReference>
<comment type="caution">
    <text evidence="1">The sequence shown here is derived from an EMBL/GenBank/DDBJ whole genome shotgun (WGS) entry which is preliminary data.</text>
</comment>
<dbReference type="EMBL" id="MU274171">
    <property type="protein sequence ID" value="KAI0026814.1"/>
    <property type="molecule type" value="Genomic_DNA"/>
</dbReference>
<sequence>MPADIEVLAKKILSLRIFDDASGSMWKASVKDIDGEVLCVSQFTLMANTSKGNKPDFHNAMGPVTFTLDSRKFEYFNSADGKGSTKLPATASNPSPSGPLKDPDTSEPRS</sequence>
<name>A0ACB8Q4W2_9AGAM</name>
<gene>
    <name evidence="1" type="ORF">K488DRAFT_91835</name>
</gene>